<feature type="compositionally biased region" description="Low complexity" evidence="11">
    <location>
        <begin position="427"/>
        <end position="455"/>
    </location>
</feature>
<sequence length="531" mass="57460">MLFALFFISLFLPIWAFDPTSNSNVAVYWGQNSGGNQQRLSYYCDSSAIDIVIVSFMHVFPDPIQLNFANACEGTYTSDNILKCENIQEDIKYCQSKGKIILLSIGGAAGSYGFTSDIEARSFAHTVWDLFGNSQTLDLSDRPFGDAVIDGFDFDIENNSPTGYPAMADELRTIFATDTTRDYYLGAAPQCPYPDASVGLLLQQSYIDFVFIQFYNNYCNLGSTSFNWNDWLNYAENVSPNKNVKLFVGVPGAVRAAGSGYNNPSVIESSLSEDVLTSKYFGGISLWDVSAGWDNVFESTNFVQSVKQIVENADAPVSIEAQDKAESSSTTSTTTVTVTSTTSTSDSTTEATLLTSSILDPTTLSTSYISSVSSSEESSDSVEETDGITSSEEPSSFSTEEADETTNTQEATSSELSSSSTDEETIETFSTEASSQASSTETASEEASTSFTGSSLDTQIPSETLIQSSSLPTTSSSSYPTAITTATPNIFTSYVYFPSTFTTITTHYELLTTITYFQTIYGSPRTTSVVV</sequence>
<evidence type="ECO:0000256" key="6">
    <source>
        <dbReference type="ARBA" id="ARBA00023277"/>
    </source>
</evidence>
<evidence type="ECO:0000256" key="1">
    <source>
        <dbReference type="ARBA" id="ARBA00000822"/>
    </source>
</evidence>
<dbReference type="AlphaFoldDB" id="A0AAI9T1M8"/>
<dbReference type="GeneID" id="73377873"/>
<evidence type="ECO:0000256" key="9">
    <source>
        <dbReference type="RuleBase" id="RU000489"/>
    </source>
</evidence>
<evidence type="ECO:0000256" key="4">
    <source>
        <dbReference type="ARBA" id="ARBA00022801"/>
    </source>
</evidence>
<keyword evidence="5" id="KW-0146">Chitin degradation</keyword>
<evidence type="ECO:0000256" key="10">
    <source>
        <dbReference type="RuleBase" id="RU004453"/>
    </source>
</evidence>
<dbReference type="InterPro" id="IPR050542">
    <property type="entry name" value="Glycosyl_Hydrlase18_Chitinase"/>
</dbReference>
<reference evidence="14" key="1">
    <citation type="journal article" date="2022" name="DNA Res.">
        <title>Genome analysis of five recently described species of the CUG-Ser clade uncovers Candida theae as a new hybrid lineage with pathogenic potential in the Candida parapsilosis species complex.</title>
        <authorList>
            <person name="Mixao V."/>
            <person name="Del Olmo V."/>
            <person name="Hegedusova E."/>
            <person name="Saus E."/>
            <person name="Pryszcz L."/>
            <person name="Cillingova A."/>
            <person name="Nosek J."/>
            <person name="Gabaldon T."/>
        </authorList>
    </citation>
    <scope>NUCLEOTIDE SEQUENCE</scope>
    <source>
        <strain evidence="14">CBS 10844</strain>
    </source>
</reference>
<dbReference type="InterPro" id="IPR001579">
    <property type="entry name" value="Glyco_hydro_18_chit_AS"/>
</dbReference>
<dbReference type="CDD" id="cd02877">
    <property type="entry name" value="GH18_hevamine_XipI_class_III"/>
    <property type="match status" value="1"/>
</dbReference>
<name>A0AAI9T1M8_9ASCO</name>
<dbReference type="InterPro" id="IPR045321">
    <property type="entry name" value="Cts1-like"/>
</dbReference>
<keyword evidence="4 9" id="KW-0378">Hydrolase</keyword>
<evidence type="ECO:0000256" key="12">
    <source>
        <dbReference type="SAM" id="SignalP"/>
    </source>
</evidence>
<dbReference type="PROSITE" id="PS01095">
    <property type="entry name" value="GH18_1"/>
    <property type="match status" value="1"/>
</dbReference>
<feature type="region of interest" description="Disordered" evidence="11">
    <location>
        <begin position="370"/>
        <end position="459"/>
    </location>
</feature>
<dbReference type="PANTHER" id="PTHR45708:SF49">
    <property type="entry name" value="ENDOCHITINASE"/>
    <property type="match status" value="1"/>
</dbReference>
<evidence type="ECO:0000313" key="15">
    <source>
        <dbReference type="Proteomes" id="UP001202479"/>
    </source>
</evidence>
<comment type="caution">
    <text evidence="14">The sequence shown here is derived from an EMBL/GenBank/DDBJ whole genome shotgun (WGS) entry which is preliminary data.</text>
</comment>
<dbReference type="Pfam" id="PF00704">
    <property type="entry name" value="Glyco_hydro_18"/>
    <property type="match status" value="1"/>
</dbReference>
<evidence type="ECO:0000256" key="5">
    <source>
        <dbReference type="ARBA" id="ARBA00023024"/>
    </source>
</evidence>
<evidence type="ECO:0000256" key="11">
    <source>
        <dbReference type="SAM" id="MobiDB-lite"/>
    </source>
</evidence>
<keyword evidence="12" id="KW-0732">Signal</keyword>
<dbReference type="GO" id="GO:0006032">
    <property type="term" value="P:chitin catabolic process"/>
    <property type="evidence" value="ECO:0007669"/>
    <property type="project" value="UniProtKB-KW"/>
</dbReference>
<feature type="signal peptide" evidence="12">
    <location>
        <begin position="1"/>
        <end position="16"/>
    </location>
</feature>
<dbReference type="GO" id="GO:0000272">
    <property type="term" value="P:polysaccharide catabolic process"/>
    <property type="evidence" value="ECO:0007669"/>
    <property type="project" value="UniProtKB-KW"/>
</dbReference>
<dbReference type="GO" id="GO:0005576">
    <property type="term" value="C:extracellular region"/>
    <property type="evidence" value="ECO:0007669"/>
    <property type="project" value="TreeGrafter"/>
</dbReference>
<dbReference type="EMBL" id="JAHUZD010000019">
    <property type="protein sequence ID" value="KAI3406963.2"/>
    <property type="molecule type" value="Genomic_DNA"/>
</dbReference>
<feature type="region of interest" description="Disordered" evidence="11">
    <location>
        <begin position="320"/>
        <end position="350"/>
    </location>
</feature>
<evidence type="ECO:0000256" key="2">
    <source>
        <dbReference type="ARBA" id="ARBA00012729"/>
    </source>
</evidence>
<dbReference type="GO" id="GO:0008061">
    <property type="term" value="F:chitin binding"/>
    <property type="evidence" value="ECO:0007669"/>
    <property type="project" value="UniProtKB-KW"/>
</dbReference>
<feature type="chain" id="PRO_5042539362" description="chitinase" evidence="12">
    <location>
        <begin position="17"/>
        <end position="531"/>
    </location>
</feature>
<evidence type="ECO:0000313" key="14">
    <source>
        <dbReference type="EMBL" id="KAI3406963.2"/>
    </source>
</evidence>
<proteinExistence type="inferred from homology"/>
<feature type="compositionally biased region" description="Acidic residues" evidence="11">
    <location>
        <begin position="377"/>
        <end position="386"/>
    </location>
</feature>
<gene>
    <name evidence="14" type="ORF">KGF56_000256</name>
</gene>
<dbReference type="RefSeq" id="XP_049182708.1">
    <property type="nucleotide sequence ID" value="XM_049323784.1"/>
</dbReference>
<evidence type="ECO:0000256" key="8">
    <source>
        <dbReference type="ARBA" id="ARBA00023326"/>
    </source>
</evidence>
<dbReference type="EC" id="3.2.1.14" evidence="2"/>
<comment type="catalytic activity">
    <reaction evidence="1">
        <text>Random endo-hydrolysis of N-acetyl-beta-D-glucosaminide (1-&gt;4)-beta-linkages in chitin and chitodextrins.</text>
        <dbReference type="EC" id="3.2.1.14"/>
    </reaction>
</comment>
<keyword evidence="15" id="KW-1185">Reference proteome</keyword>
<feature type="domain" description="GH18" evidence="13">
    <location>
        <begin position="23"/>
        <end position="313"/>
    </location>
</feature>
<keyword evidence="8" id="KW-0624">Polysaccharide degradation</keyword>
<organism evidence="14 15">
    <name type="scientific">Candida oxycetoniae</name>
    <dbReference type="NCBI Taxonomy" id="497107"/>
    <lineage>
        <taxon>Eukaryota</taxon>
        <taxon>Fungi</taxon>
        <taxon>Dikarya</taxon>
        <taxon>Ascomycota</taxon>
        <taxon>Saccharomycotina</taxon>
        <taxon>Pichiomycetes</taxon>
        <taxon>Debaryomycetaceae</taxon>
        <taxon>Candida/Lodderomyces clade</taxon>
        <taxon>Candida</taxon>
    </lineage>
</organism>
<dbReference type="InterPro" id="IPR001223">
    <property type="entry name" value="Glyco_hydro18_cat"/>
</dbReference>
<feature type="compositionally biased region" description="Low complexity" evidence="11">
    <location>
        <begin position="327"/>
        <end position="350"/>
    </location>
</feature>
<evidence type="ECO:0000256" key="7">
    <source>
        <dbReference type="ARBA" id="ARBA00023295"/>
    </source>
</evidence>
<evidence type="ECO:0000259" key="13">
    <source>
        <dbReference type="PROSITE" id="PS51910"/>
    </source>
</evidence>
<dbReference type="SUPFAM" id="SSF51445">
    <property type="entry name" value="(Trans)glycosidases"/>
    <property type="match status" value="1"/>
</dbReference>
<feature type="compositionally biased region" description="Low complexity" evidence="11">
    <location>
        <begin position="408"/>
        <end position="420"/>
    </location>
</feature>
<keyword evidence="6" id="KW-0119">Carbohydrate metabolism</keyword>
<keyword evidence="3" id="KW-0147">Chitin-binding</keyword>
<protein>
    <recommendedName>
        <fullName evidence="2">chitinase</fullName>
        <ecNumber evidence="2">3.2.1.14</ecNumber>
    </recommendedName>
</protein>
<accession>A0AAI9T1M8</accession>
<dbReference type="PROSITE" id="PS51910">
    <property type="entry name" value="GH18_2"/>
    <property type="match status" value="1"/>
</dbReference>
<keyword evidence="7 9" id="KW-0326">Glycosidase</keyword>
<comment type="similarity">
    <text evidence="10">Belongs to the glycosyl hydrolase 18 family.</text>
</comment>
<dbReference type="Proteomes" id="UP001202479">
    <property type="component" value="Unassembled WGS sequence"/>
</dbReference>
<evidence type="ECO:0000256" key="3">
    <source>
        <dbReference type="ARBA" id="ARBA00022669"/>
    </source>
</evidence>
<dbReference type="PANTHER" id="PTHR45708">
    <property type="entry name" value="ENDOCHITINASE"/>
    <property type="match status" value="1"/>
</dbReference>
<dbReference type="GO" id="GO:0008843">
    <property type="term" value="F:endochitinase activity"/>
    <property type="evidence" value="ECO:0007669"/>
    <property type="project" value="UniProtKB-EC"/>
</dbReference>
<dbReference type="InterPro" id="IPR017853">
    <property type="entry name" value="GH"/>
</dbReference>
<dbReference type="Gene3D" id="3.20.20.80">
    <property type="entry name" value="Glycosidases"/>
    <property type="match status" value="1"/>
</dbReference>
<feature type="compositionally biased region" description="Low complexity" evidence="11">
    <location>
        <begin position="389"/>
        <end position="399"/>
    </location>
</feature>